<feature type="domain" description="HAMP" evidence="13">
    <location>
        <begin position="182"/>
        <end position="241"/>
    </location>
</feature>
<protein>
    <recommendedName>
        <fullName evidence="3">histidine kinase</fullName>
        <ecNumber evidence="3">2.7.13.3</ecNumber>
    </recommendedName>
</protein>
<dbReference type="InterPro" id="IPR003660">
    <property type="entry name" value="HAMP_dom"/>
</dbReference>
<keyword evidence="4" id="KW-0597">Phosphoprotein</keyword>
<dbReference type="PANTHER" id="PTHR45436">
    <property type="entry name" value="SENSOR HISTIDINE KINASE YKOH"/>
    <property type="match status" value="1"/>
</dbReference>
<evidence type="ECO:0000256" key="10">
    <source>
        <dbReference type="ARBA" id="ARBA00023136"/>
    </source>
</evidence>
<dbReference type="Gene3D" id="1.10.287.130">
    <property type="match status" value="1"/>
</dbReference>
<evidence type="ECO:0000313" key="14">
    <source>
        <dbReference type="EMBL" id="RZU54628.1"/>
    </source>
</evidence>
<evidence type="ECO:0000256" key="1">
    <source>
        <dbReference type="ARBA" id="ARBA00000085"/>
    </source>
</evidence>
<evidence type="ECO:0000256" key="5">
    <source>
        <dbReference type="ARBA" id="ARBA00022679"/>
    </source>
</evidence>
<feature type="transmembrane region" description="Helical" evidence="11">
    <location>
        <begin position="157"/>
        <end position="178"/>
    </location>
</feature>
<keyword evidence="9" id="KW-0902">Two-component regulatory system</keyword>
<evidence type="ECO:0000256" key="2">
    <source>
        <dbReference type="ARBA" id="ARBA00004236"/>
    </source>
</evidence>
<keyword evidence="5" id="KW-0808">Transferase</keyword>
<dbReference type="SUPFAM" id="SSF55874">
    <property type="entry name" value="ATPase domain of HSP90 chaperone/DNA topoisomerase II/histidine kinase"/>
    <property type="match status" value="1"/>
</dbReference>
<keyword evidence="8 11" id="KW-1133">Transmembrane helix</keyword>
<dbReference type="Proteomes" id="UP000292564">
    <property type="component" value="Unassembled WGS sequence"/>
</dbReference>
<dbReference type="CDD" id="cd00082">
    <property type="entry name" value="HisKA"/>
    <property type="match status" value="1"/>
</dbReference>
<dbReference type="GO" id="GO:0000155">
    <property type="term" value="F:phosphorelay sensor kinase activity"/>
    <property type="evidence" value="ECO:0007669"/>
    <property type="project" value="InterPro"/>
</dbReference>
<dbReference type="InterPro" id="IPR005467">
    <property type="entry name" value="His_kinase_dom"/>
</dbReference>
<keyword evidence="10 11" id="KW-0472">Membrane</keyword>
<dbReference type="SUPFAM" id="SSF47384">
    <property type="entry name" value="Homodimeric domain of signal transducing histidine kinase"/>
    <property type="match status" value="1"/>
</dbReference>
<evidence type="ECO:0000256" key="3">
    <source>
        <dbReference type="ARBA" id="ARBA00012438"/>
    </source>
</evidence>
<evidence type="ECO:0000256" key="8">
    <source>
        <dbReference type="ARBA" id="ARBA00022989"/>
    </source>
</evidence>
<evidence type="ECO:0000256" key="4">
    <source>
        <dbReference type="ARBA" id="ARBA00022553"/>
    </source>
</evidence>
<evidence type="ECO:0000256" key="6">
    <source>
        <dbReference type="ARBA" id="ARBA00022692"/>
    </source>
</evidence>
<evidence type="ECO:0000259" key="12">
    <source>
        <dbReference type="PROSITE" id="PS50109"/>
    </source>
</evidence>
<evidence type="ECO:0000259" key="13">
    <source>
        <dbReference type="PROSITE" id="PS50885"/>
    </source>
</evidence>
<comment type="subcellular location">
    <subcellularLocation>
        <location evidence="2">Cell membrane</location>
    </subcellularLocation>
</comment>
<comment type="caution">
    <text evidence="14">The sequence shown here is derived from an EMBL/GenBank/DDBJ whole genome shotgun (WGS) entry which is preliminary data.</text>
</comment>
<dbReference type="PROSITE" id="PS50885">
    <property type="entry name" value="HAMP"/>
    <property type="match status" value="1"/>
</dbReference>
<dbReference type="EMBL" id="SHKY01000001">
    <property type="protein sequence ID" value="RZU54628.1"/>
    <property type="molecule type" value="Genomic_DNA"/>
</dbReference>
<dbReference type="PRINTS" id="PR00344">
    <property type="entry name" value="BCTRLSENSOR"/>
</dbReference>
<dbReference type="Pfam" id="PF02518">
    <property type="entry name" value="HATPase_c"/>
    <property type="match status" value="1"/>
</dbReference>
<reference evidence="14 15" key="1">
    <citation type="submission" date="2019-02" db="EMBL/GenBank/DDBJ databases">
        <title>Sequencing the genomes of 1000 actinobacteria strains.</title>
        <authorList>
            <person name="Klenk H.-P."/>
        </authorList>
    </citation>
    <scope>NUCLEOTIDE SEQUENCE [LARGE SCALE GENOMIC DNA]</scope>
    <source>
        <strain evidence="14 15">DSM 45162</strain>
    </source>
</reference>
<dbReference type="SMART" id="SM00304">
    <property type="entry name" value="HAMP"/>
    <property type="match status" value="1"/>
</dbReference>
<dbReference type="Pfam" id="PF00672">
    <property type="entry name" value="HAMP"/>
    <property type="match status" value="1"/>
</dbReference>
<organism evidence="14 15">
    <name type="scientific">Krasilnikovia cinnamomea</name>
    <dbReference type="NCBI Taxonomy" id="349313"/>
    <lineage>
        <taxon>Bacteria</taxon>
        <taxon>Bacillati</taxon>
        <taxon>Actinomycetota</taxon>
        <taxon>Actinomycetes</taxon>
        <taxon>Micromonosporales</taxon>
        <taxon>Micromonosporaceae</taxon>
        <taxon>Krasilnikovia</taxon>
    </lineage>
</organism>
<evidence type="ECO:0000256" key="11">
    <source>
        <dbReference type="SAM" id="Phobius"/>
    </source>
</evidence>
<evidence type="ECO:0000313" key="15">
    <source>
        <dbReference type="Proteomes" id="UP000292564"/>
    </source>
</evidence>
<dbReference type="PANTHER" id="PTHR45436:SF5">
    <property type="entry name" value="SENSOR HISTIDINE KINASE TRCS"/>
    <property type="match status" value="1"/>
</dbReference>
<dbReference type="Gene3D" id="6.10.340.10">
    <property type="match status" value="1"/>
</dbReference>
<dbReference type="Gene3D" id="3.30.565.10">
    <property type="entry name" value="Histidine kinase-like ATPase, C-terminal domain"/>
    <property type="match status" value="1"/>
</dbReference>
<dbReference type="InterPro" id="IPR036890">
    <property type="entry name" value="HATPase_C_sf"/>
</dbReference>
<dbReference type="GO" id="GO:0005886">
    <property type="term" value="C:plasma membrane"/>
    <property type="evidence" value="ECO:0007669"/>
    <property type="project" value="UniProtKB-SubCell"/>
</dbReference>
<accession>A0A4Q7ZTQ3</accession>
<dbReference type="Pfam" id="PF00512">
    <property type="entry name" value="HisKA"/>
    <property type="match status" value="1"/>
</dbReference>
<evidence type="ECO:0000256" key="9">
    <source>
        <dbReference type="ARBA" id="ARBA00023012"/>
    </source>
</evidence>
<dbReference type="CDD" id="cd06225">
    <property type="entry name" value="HAMP"/>
    <property type="match status" value="1"/>
</dbReference>
<dbReference type="InterPro" id="IPR050428">
    <property type="entry name" value="TCS_sensor_his_kinase"/>
</dbReference>
<name>A0A4Q7ZTQ3_9ACTN</name>
<feature type="transmembrane region" description="Helical" evidence="11">
    <location>
        <begin position="12"/>
        <end position="36"/>
    </location>
</feature>
<keyword evidence="15" id="KW-1185">Reference proteome</keyword>
<proteinExistence type="predicted"/>
<dbReference type="InterPro" id="IPR003661">
    <property type="entry name" value="HisK_dim/P_dom"/>
</dbReference>
<evidence type="ECO:0000256" key="7">
    <source>
        <dbReference type="ARBA" id="ARBA00022777"/>
    </source>
</evidence>
<dbReference type="EC" id="2.7.13.3" evidence="3"/>
<dbReference type="InterPro" id="IPR036097">
    <property type="entry name" value="HisK_dim/P_sf"/>
</dbReference>
<dbReference type="CDD" id="cd00075">
    <property type="entry name" value="HATPase"/>
    <property type="match status" value="1"/>
</dbReference>
<dbReference type="SMART" id="SM00387">
    <property type="entry name" value="HATPase_c"/>
    <property type="match status" value="1"/>
</dbReference>
<feature type="domain" description="Histidine kinase" evidence="12">
    <location>
        <begin position="249"/>
        <end position="456"/>
    </location>
</feature>
<dbReference type="InterPro" id="IPR004358">
    <property type="entry name" value="Sig_transdc_His_kin-like_C"/>
</dbReference>
<gene>
    <name evidence="14" type="ORF">EV385_6579</name>
</gene>
<dbReference type="SMART" id="SM00388">
    <property type="entry name" value="HisKA"/>
    <property type="match status" value="1"/>
</dbReference>
<comment type="catalytic activity">
    <reaction evidence="1">
        <text>ATP + protein L-histidine = ADP + protein N-phospho-L-histidine.</text>
        <dbReference type="EC" id="2.7.13.3"/>
    </reaction>
</comment>
<dbReference type="PROSITE" id="PS50109">
    <property type="entry name" value="HIS_KIN"/>
    <property type="match status" value="1"/>
</dbReference>
<dbReference type="AlphaFoldDB" id="A0A4Q7ZTQ3"/>
<sequence>MRWLRGLSLRVRLLLVTVLVLVVGLGIGGVALVAALNVALLRAANTEALDTANAVARLVDEGSLSDPIPAPPGVQVQVVDAQNRVTAVSVGTDRLVPILYPEELHELPDRAGRYLPGDRIGLPGRVRVVSVAAGPADDRVRVLVARSTADLSQGVHVLRILLLVAFPLLVGLLALVAWRLAGATLRPVEALRAGAERITGAAPGRGGGAPQRLPVPDTGDEIHRLAVTLNDMLDRLGAARARQRAFVADAAHELRSPLTNMRTELEVAQRLPDGTDWPALADDLLTDVERLSRLVDDLLLLARSDEAATRAAPAPAAEVELGELLAQVAGRYPAVRFTPPAEPLHVSGDPDALARVVGNLLDNAARHAASTVELAVEVDGAYRSITVTDDGPGIPAADRERVFDRFTRLDDARARDAGGAGLGLAIVRELVRRHGGTVTLADAAPGLRVTVRLPVA</sequence>
<keyword evidence="6 11" id="KW-0812">Transmembrane</keyword>
<dbReference type="InterPro" id="IPR003594">
    <property type="entry name" value="HATPase_dom"/>
</dbReference>
<keyword evidence="7 14" id="KW-0418">Kinase</keyword>
<dbReference type="RefSeq" id="WP_242625205.1">
    <property type="nucleotide sequence ID" value="NZ_SHKY01000001.1"/>
</dbReference>